<dbReference type="InterPro" id="IPR001841">
    <property type="entry name" value="Znf_RING"/>
</dbReference>
<sequence length="145" mass="16383">MSLYLDISSELASGALDLWNYQATNMMTSEDLMSFEESVYRYMHRNRSLDVDTMSYEELLELEEQIGKANAGLSEDTVQKNLKRMKYPSSAAYKAESCCICQEDYADGEELGVLTCGHDFHASCVGKWLVQKNFCPICKKTALST</sequence>
<evidence type="ECO:0000256" key="5">
    <source>
        <dbReference type="ARBA" id="ARBA00022771"/>
    </source>
</evidence>
<dbReference type="EC" id="2.3.2.27" evidence="2"/>
<keyword evidence="5 8" id="KW-0863">Zinc-finger</keyword>
<dbReference type="PANTHER" id="PTHR22937">
    <property type="entry name" value="E3 UBIQUITIN-PROTEIN LIGASE RNF165"/>
    <property type="match status" value="1"/>
</dbReference>
<keyword evidence="3" id="KW-0808">Transferase</keyword>
<evidence type="ECO:0000313" key="11">
    <source>
        <dbReference type="Proteomes" id="UP000663760"/>
    </source>
</evidence>
<comment type="catalytic activity">
    <reaction evidence="1">
        <text>S-ubiquitinyl-[E2 ubiquitin-conjugating enzyme]-L-cysteine + [acceptor protein]-L-lysine = [E2 ubiquitin-conjugating enzyme]-L-cysteine + N(6)-ubiquitinyl-[acceptor protein]-L-lysine.</text>
        <dbReference type="EC" id="2.3.2.27"/>
    </reaction>
</comment>
<protein>
    <recommendedName>
        <fullName evidence="2">RING-type E3 ubiquitin transferase</fullName>
        <ecNumber evidence="2">2.3.2.27</ecNumber>
    </recommendedName>
</protein>
<feature type="domain" description="RING-type" evidence="9">
    <location>
        <begin position="98"/>
        <end position="139"/>
    </location>
</feature>
<evidence type="ECO:0000256" key="7">
    <source>
        <dbReference type="ARBA" id="ARBA00022833"/>
    </source>
</evidence>
<dbReference type="PROSITE" id="PS50089">
    <property type="entry name" value="ZF_RING_2"/>
    <property type="match status" value="1"/>
</dbReference>
<dbReference type="GO" id="GO:0061630">
    <property type="term" value="F:ubiquitin protein ligase activity"/>
    <property type="evidence" value="ECO:0007669"/>
    <property type="project" value="UniProtKB-EC"/>
</dbReference>
<gene>
    <name evidence="10" type="ORF">SI8410_16020499</name>
</gene>
<dbReference type="Pfam" id="PF13639">
    <property type="entry name" value="zf-RING_2"/>
    <property type="match status" value="1"/>
</dbReference>
<evidence type="ECO:0000256" key="1">
    <source>
        <dbReference type="ARBA" id="ARBA00000900"/>
    </source>
</evidence>
<name>A0A7I8LIG3_SPIIN</name>
<evidence type="ECO:0000256" key="8">
    <source>
        <dbReference type="PROSITE-ProRule" id="PRU00175"/>
    </source>
</evidence>
<dbReference type="EMBL" id="LR746279">
    <property type="protein sequence ID" value="CAA7409821.1"/>
    <property type="molecule type" value="Genomic_DNA"/>
</dbReference>
<evidence type="ECO:0000256" key="4">
    <source>
        <dbReference type="ARBA" id="ARBA00022723"/>
    </source>
</evidence>
<keyword evidence="7" id="KW-0862">Zinc</keyword>
<dbReference type="Proteomes" id="UP000663760">
    <property type="component" value="Chromosome 16"/>
</dbReference>
<evidence type="ECO:0000256" key="3">
    <source>
        <dbReference type="ARBA" id="ARBA00022679"/>
    </source>
</evidence>
<reference evidence="10" key="1">
    <citation type="submission" date="2020-02" db="EMBL/GenBank/DDBJ databases">
        <authorList>
            <person name="Scholz U."/>
            <person name="Mascher M."/>
            <person name="Fiebig A."/>
        </authorList>
    </citation>
    <scope>NUCLEOTIDE SEQUENCE</scope>
</reference>
<proteinExistence type="predicted"/>
<organism evidence="10 11">
    <name type="scientific">Spirodela intermedia</name>
    <name type="common">Intermediate duckweed</name>
    <dbReference type="NCBI Taxonomy" id="51605"/>
    <lineage>
        <taxon>Eukaryota</taxon>
        <taxon>Viridiplantae</taxon>
        <taxon>Streptophyta</taxon>
        <taxon>Embryophyta</taxon>
        <taxon>Tracheophyta</taxon>
        <taxon>Spermatophyta</taxon>
        <taxon>Magnoliopsida</taxon>
        <taxon>Liliopsida</taxon>
        <taxon>Araceae</taxon>
        <taxon>Lemnoideae</taxon>
        <taxon>Spirodela</taxon>
    </lineage>
</organism>
<evidence type="ECO:0000313" key="10">
    <source>
        <dbReference type="EMBL" id="CAA7409821.1"/>
    </source>
</evidence>
<dbReference type="GO" id="GO:0008270">
    <property type="term" value="F:zinc ion binding"/>
    <property type="evidence" value="ECO:0007669"/>
    <property type="project" value="UniProtKB-KW"/>
</dbReference>
<dbReference type="OrthoDB" id="8062037at2759"/>
<dbReference type="SMART" id="SM00184">
    <property type="entry name" value="RING"/>
    <property type="match status" value="1"/>
</dbReference>
<accession>A0A7I8LIG3</accession>
<evidence type="ECO:0000256" key="2">
    <source>
        <dbReference type="ARBA" id="ARBA00012483"/>
    </source>
</evidence>
<evidence type="ECO:0000259" key="9">
    <source>
        <dbReference type="PROSITE" id="PS50089"/>
    </source>
</evidence>
<keyword evidence="6" id="KW-0833">Ubl conjugation pathway</keyword>
<evidence type="ECO:0000256" key="6">
    <source>
        <dbReference type="ARBA" id="ARBA00022786"/>
    </source>
</evidence>
<keyword evidence="4" id="KW-0479">Metal-binding</keyword>
<dbReference type="PANTHER" id="PTHR22937:SF65">
    <property type="entry name" value="E3 UBIQUITIN-PROTEIN LIGASE ARK2C"/>
    <property type="match status" value="1"/>
</dbReference>
<dbReference type="Gene3D" id="3.30.40.10">
    <property type="entry name" value="Zinc/RING finger domain, C3HC4 (zinc finger)"/>
    <property type="match status" value="1"/>
</dbReference>
<keyword evidence="11" id="KW-1185">Reference proteome</keyword>
<dbReference type="InterPro" id="IPR045191">
    <property type="entry name" value="MBR1/2-like"/>
</dbReference>
<dbReference type="InterPro" id="IPR013083">
    <property type="entry name" value="Znf_RING/FYVE/PHD"/>
</dbReference>
<dbReference type="SUPFAM" id="SSF57850">
    <property type="entry name" value="RING/U-box"/>
    <property type="match status" value="1"/>
</dbReference>
<dbReference type="AlphaFoldDB" id="A0A7I8LIG3"/>